<accession>A0A9P4JPK6</accession>
<dbReference type="InterPro" id="IPR052982">
    <property type="entry name" value="SRP1/TIP1-like"/>
</dbReference>
<dbReference type="Proteomes" id="UP000799536">
    <property type="component" value="Unassembled WGS sequence"/>
</dbReference>
<feature type="region of interest" description="Disordered" evidence="2">
    <location>
        <begin position="190"/>
        <end position="228"/>
    </location>
</feature>
<name>A0A9P4JPK6_9PLEO</name>
<feature type="region of interest" description="Disordered" evidence="2">
    <location>
        <begin position="122"/>
        <end position="156"/>
    </location>
</feature>
<sequence length="250" mass="25366">MYGSISVFALVAGIASAIHEPVGEPSGNPFRTPALNQIVPACKSFRITWDATTKNPISIQLLRGPSNNIIPLGAPLVEGIANTGSFEWTPSSSLEADVTHYGLRIIDDVNGQFQWSSQFGISKGKDCESTSSSTGSLEGYPVASSTPSSLVSSTPSSLISKTTSVTSAIASSTAAISNIATSTFVPSTGLPANSTTLSPSKSMTVPSSLRNSTATATNGESTPPLSTGAAGQVRAALGLAGAIAGLVMML</sequence>
<protein>
    <recommendedName>
        <fullName evidence="4">Yeast cell wall synthesis Kre9/Knh1-like N-terminal domain-containing protein</fullName>
    </recommendedName>
</protein>
<dbReference type="PANTHER" id="PTHR40633:SF1">
    <property type="entry name" value="GPI ANCHORED SERINE-THREONINE RICH PROTEIN (AFU_ORTHOLOGUE AFUA_1G03630)"/>
    <property type="match status" value="1"/>
</dbReference>
<evidence type="ECO:0000256" key="2">
    <source>
        <dbReference type="SAM" id="MobiDB-lite"/>
    </source>
</evidence>
<dbReference type="EMBL" id="ML993951">
    <property type="protein sequence ID" value="KAF2202049.1"/>
    <property type="molecule type" value="Genomic_DNA"/>
</dbReference>
<dbReference type="OrthoDB" id="4094614at2759"/>
<feature type="compositionally biased region" description="Polar residues" evidence="2">
    <location>
        <begin position="190"/>
        <end position="225"/>
    </location>
</feature>
<dbReference type="InterPro" id="IPR018466">
    <property type="entry name" value="Kre9/Knh1-like_N"/>
</dbReference>
<feature type="chain" id="PRO_5040119149" description="Yeast cell wall synthesis Kre9/Knh1-like N-terminal domain-containing protein" evidence="3">
    <location>
        <begin position="18"/>
        <end position="250"/>
    </location>
</feature>
<organism evidence="5 6">
    <name type="scientific">Delitschia confertaspora ATCC 74209</name>
    <dbReference type="NCBI Taxonomy" id="1513339"/>
    <lineage>
        <taxon>Eukaryota</taxon>
        <taxon>Fungi</taxon>
        <taxon>Dikarya</taxon>
        <taxon>Ascomycota</taxon>
        <taxon>Pezizomycotina</taxon>
        <taxon>Dothideomycetes</taxon>
        <taxon>Pleosporomycetidae</taxon>
        <taxon>Pleosporales</taxon>
        <taxon>Delitschiaceae</taxon>
        <taxon>Delitschia</taxon>
    </lineage>
</organism>
<feature type="signal peptide" evidence="3">
    <location>
        <begin position="1"/>
        <end position="17"/>
    </location>
</feature>
<keyword evidence="1 3" id="KW-0732">Signal</keyword>
<dbReference type="PANTHER" id="PTHR40633">
    <property type="entry name" value="MATRIX PROTEIN, PUTATIVE (AFU_ORTHOLOGUE AFUA_8G05410)-RELATED"/>
    <property type="match status" value="1"/>
</dbReference>
<feature type="domain" description="Yeast cell wall synthesis Kre9/Knh1-like N-terminal" evidence="4">
    <location>
        <begin position="32"/>
        <end position="121"/>
    </location>
</feature>
<keyword evidence="6" id="KW-1185">Reference proteome</keyword>
<evidence type="ECO:0000256" key="1">
    <source>
        <dbReference type="ARBA" id="ARBA00022729"/>
    </source>
</evidence>
<proteinExistence type="predicted"/>
<evidence type="ECO:0000259" key="4">
    <source>
        <dbReference type="Pfam" id="PF10342"/>
    </source>
</evidence>
<feature type="compositionally biased region" description="Low complexity" evidence="2">
    <location>
        <begin position="129"/>
        <end position="156"/>
    </location>
</feature>
<evidence type="ECO:0000256" key="3">
    <source>
        <dbReference type="SAM" id="SignalP"/>
    </source>
</evidence>
<evidence type="ECO:0000313" key="6">
    <source>
        <dbReference type="Proteomes" id="UP000799536"/>
    </source>
</evidence>
<evidence type="ECO:0000313" key="5">
    <source>
        <dbReference type="EMBL" id="KAF2202049.1"/>
    </source>
</evidence>
<reference evidence="5" key="1">
    <citation type="journal article" date="2020" name="Stud. Mycol.">
        <title>101 Dothideomycetes genomes: a test case for predicting lifestyles and emergence of pathogens.</title>
        <authorList>
            <person name="Haridas S."/>
            <person name="Albert R."/>
            <person name="Binder M."/>
            <person name="Bloem J."/>
            <person name="Labutti K."/>
            <person name="Salamov A."/>
            <person name="Andreopoulos B."/>
            <person name="Baker S."/>
            <person name="Barry K."/>
            <person name="Bills G."/>
            <person name="Bluhm B."/>
            <person name="Cannon C."/>
            <person name="Castanera R."/>
            <person name="Culley D."/>
            <person name="Daum C."/>
            <person name="Ezra D."/>
            <person name="Gonzalez J."/>
            <person name="Henrissat B."/>
            <person name="Kuo A."/>
            <person name="Liang C."/>
            <person name="Lipzen A."/>
            <person name="Lutzoni F."/>
            <person name="Magnuson J."/>
            <person name="Mondo S."/>
            <person name="Nolan M."/>
            <person name="Ohm R."/>
            <person name="Pangilinan J."/>
            <person name="Park H.-J."/>
            <person name="Ramirez L."/>
            <person name="Alfaro M."/>
            <person name="Sun H."/>
            <person name="Tritt A."/>
            <person name="Yoshinaga Y."/>
            <person name="Zwiers L.-H."/>
            <person name="Turgeon B."/>
            <person name="Goodwin S."/>
            <person name="Spatafora J."/>
            <person name="Crous P."/>
            <person name="Grigoriev I."/>
        </authorList>
    </citation>
    <scope>NUCLEOTIDE SEQUENCE</scope>
    <source>
        <strain evidence="5">ATCC 74209</strain>
    </source>
</reference>
<dbReference type="Pfam" id="PF10342">
    <property type="entry name" value="Kre9_KNH"/>
    <property type="match status" value="1"/>
</dbReference>
<gene>
    <name evidence="5" type="ORF">GQ43DRAFT_369975</name>
</gene>
<comment type="caution">
    <text evidence="5">The sequence shown here is derived from an EMBL/GenBank/DDBJ whole genome shotgun (WGS) entry which is preliminary data.</text>
</comment>
<dbReference type="AlphaFoldDB" id="A0A9P4JPK6"/>